<feature type="region of interest" description="Disordered" evidence="1">
    <location>
        <begin position="29"/>
        <end position="120"/>
    </location>
</feature>
<feature type="compositionally biased region" description="Basic residues" evidence="1">
    <location>
        <begin position="52"/>
        <end position="61"/>
    </location>
</feature>
<dbReference type="Proteomes" id="UP001378592">
    <property type="component" value="Unassembled WGS sequence"/>
</dbReference>
<dbReference type="AlphaFoldDB" id="A0AAN9Z0U7"/>
<protein>
    <submittedName>
        <fullName evidence="2">Uncharacterized protein</fullName>
    </submittedName>
</protein>
<comment type="caution">
    <text evidence="2">The sequence shown here is derived from an EMBL/GenBank/DDBJ whole genome shotgun (WGS) entry which is preliminary data.</text>
</comment>
<gene>
    <name evidence="2" type="ORF">R5R35_002437</name>
</gene>
<feature type="compositionally biased region" description="Low complexity" evidence="1">
    <location>
        <begin position="62"/>
        <end position="76"/>
    </location>
</feature>
<feature type="compositionally biased region" description="Polar residues" evidence="1">
    <location>
        <begin position="83"/>
        <end position="92"/>
    </location>
</feature>
<reference evidence="2 3" key="1">
    <citation type="submission" date="2024-03" db="EMBL/GenBank/DDBJ databases">
        <title>The genome assembly and annotation of the cricket Gryllus longicercus Weissman &amp; Gray.</title>
        <authorList>
            <person name="Szrajer S."/>
            <person name="Gray D."/>
            <person name="Ylla G."/>
        </authorList>
    </citation>
    <scope>NUCLEOTIDE SEQUENCE [LARGE SCALE GENOMIC DNA]</scope>
    <source>
        <strain evidence="2">DAG 2021-001</strain>
        <tissue evidence="2">Whole body minus gut</tissue>
    </source>
</reference>
<keyword evidence="3" id="KW-1185">Reference proteome</keyword>
<dbReference type="PROSITE" id="PS51257">
    <property type="entry name" value="PROKAR_LIPOPROTEIN"/>
    <property type="match status" value="1"/>
</dbReference>
<sequence length="215" mass="21623">MRYFGQAEAQPAVSCSGVEWRAAPAANATVGACGGKPIGGRGRGGGMERAGRRGRWGRRWGRSGAAATTTAAAAAAGERRSPPATTSVQSRVGNDGDGGGVYDGDDGGSARGEGGGGGGGGGGEVGDMALAGRRLLLAAALVAAALVAAAATSDSSGLEFYIAGEQVEEKWIYVDSPRCCSDCTYVSRGWKCKEKTCLLNCPWIVSAASSTRPPF</sequence>
<name>A0AAN9Z0U7_9ORTH</name>
<organism evidence="2 3">
    <name type="scientific">Gryllus longicercus</name>
    <dbReference type="NCBI Taxonomy" id="2509291"/>
    <lineage>
        <taxon>Eukaryota</taxon>
        <taxon>Metazoa</taxon>
        <taxon>Ecdysozoa</taxon>
        <taxon>Arthropoda</taxon>
        <taxon>Hexapoda</taxon>
        <taxon>Insecta</taxon>
        <taxon>Pterygota</taxon>
        <taxon>Neoptera</taxon>
        <taxon>Polyneoptera</taxon>
        <taxon>Orthoptera</taxon>
        <taxon>Ensifera</taxon>
        <taxon>Gryllidea</taxon>
        <taxon>Grylloidea</taxon>
        <taxon>Gryllidae</taxon>
        <taxon>Gryllinae</taxon>
        <taxon>Gryllus</taxon>
    </lineage>
</organism>
<accession>A0AAN9Z0U7</accession>
<proteinExistence type="predicted"/>
<dbReference type="EMBL" id="JAZDUA010000487">
    <property type="protein sequence ID" value="KAK7791948.1"/>
    <property type="molecule type" value="Genomic_DNA"/>
</dbReference>
<feature type="compositionally biased region" description="Gly residues" evidence="1">
    <location>
        <begin position="32"/>
        <end position="48"/>
    </location>
</feature>
<evidence type="ECO:0000313" key="2">
    <source>
        <dbReference type="EMBL" id="KAK7791948.1"/>
    </source>
</evidence>
<evidence type="ECO:0000256" key="1">
    <source>
        <dbReference type="SAM" id="MobiDB-lite"/>
    </source>
</evidence>
<evidence type="ECO:0000313" key="3">
    <source>
        <dbReference type="Proteomes" id="UP001378592"/>
    </source>
</evidence>
<feature type="compositionally biased region" description="Gly residues" evidence="1">
    <location>
        <begin position="95"/>
        <end position="120"/>
    </location>
</feature>